<evidence type="ECO:0000256" key="1">
    <source>
        <dbReference type="SAM" id="MobiDB-lite"/>
    </source>
</evidence>
<keyword evidence="3" id="KW-1185">Reference proteome</keyword>
<evidence type="ECO:0000313" key="3">
    <source>
        <dbReference type="Proteomes" id="UP000018144"/>
    </source>
</evidence>
<accession>U4LDA1</accession>
<dbReference type="AlphaFoldDB" id="U4LDA1"/>
<feature type="region of interest" description="Disordered" evidence="1">
    <location>
        <begin position="1"/>
        <end position="37"/>
    </location>
</feature>
<feature type="compositionally biased region" description="Polar residues" evidence="1">
    <location>
        <begin position="18"/>
        <end position="31"/>
    </location>
</feature>
<evidence type="ECO:0000313" key="2">
    <source>
        <dbReference type="EMBL" id="CCX29823.1"/>
    </source>
</evidence>
<dbReference type="EMBL" id="HF935358">
    <property type="protein sequence ID" value="CCX29823.1"/>
    <property type="molecule type" value="Genomic_DNA"/>
</dbReference>
<protein>
    <submittedName>
        <fullName evidence="2">Uncharacterized protein</fullName>
    </submittedName>
</protein>
<proteinExistence type="predicted"/>
<organism evidence="2 3">
    <name type="scientific">Pyronema omphalodes (strain CBS 100304)</name>
    <name type="common">Pyronema confluens</name>
    <dbReference type="NCBI Taxonomy" id="1076935"/>
    <lineage>
        <taxon>Eukaryota</taxon>
        <taxon>Fungi</taxon>
        <taxon>Dikarya</taxon>
        <taxon>Ascomycota</taxon>
        <taxon>Pezizomycotina</taxon>
        <taxon>Pezizomycetes</taxon>
        <taxon>Pezizales</taxon>
        <taxon>Pyronemataceae</taxon>
        <taxon>Pyronema</taxon>
    </lineage>
</organism>
<name>U4LDA1_PYROM</name>
<reference evidence="2 3" key="1">
    <citation type="journal article" date="2013" name="PLoS Genet.">
        <title>The genome and development-dependent transcriptomes of Pyronema confluens: a window into fungal evolution.</title>
        <authorList>
            <person name="Traeger S."/>
            <person name="Altegoer F."/>
            <person name="Freitag M."/>
            <person name="Gabaldon T."/>
            <person name="Kempken F."/>
            <person name="Kumar A."/>
            <person name="Marcet-Houben M."/>
            <person name="Poggeler S."/>
            <person name="Stajich J.E."/>
            <person name="Nowrousian M."/>
        </authorList>
    </citation>
    <scope>NUCLEOTIDE SEQUENCE [LARGE SCALE GENOMIC DNA]</scope>
    <source>
        <strain evidence="3">CBS 100304</strain>
        <tissue evidence="2">Vegetative mycelium</tissue>
    </source>
</reference>
<gene>
    <name evidence="2" type="ORF">PCON_07229</name>
</gene>
<dbReference type="Proteomes" id="UP000018144">
    <property type="component" value="Unassembled WGS sequence"/>
</dbReference>
<sequence>MSSSLITKGVPGSLGPSHRTQPRTFEATSAYQVRDFE</sequence>